<name>A0A371ARU0_9FIRM</name>
<evidence type="ECO:0000313" key="4">
    <source>
        <dbReference type="Proteomes" id="UP000255036"/>
    </source>
</evidence>
<dbReference type="AlphaFoldDB" id="A0A371ARU0"/>
<protein>
    <recommendedName>
        <fullName evidence="2">MacB-like periplasmic core domain-containing protein</fullName>
    </recommendedName>
</protein>
<feature type="transmembrane region" description="Helical" evidence="1">
    <location>
        <begin position="225"/>
        <end position="243"/>
    </location>
</feature>
<keyword evidence="1" id="KW-1133">Transmembrane helix</keyword>
<feature type="transmembrane region" description="Helical" evidence="1">
    <location>
        <begin position="324"/>
        <end position="345"/>
    </location>
</feature>
<feature type="transmembrane region" description="Helical" evidence="1">
    <location>
        <begin position="383"/>
        <end position="400"/>
    </location>
</feature>
<dbReference type="EMBL" id="QRCT01000050">
    <property type="protein sequence ID" value="RDU22277.1"/>
    <property type="molecule type" value="Genomic_DNA"/>
</dbReference>
<sequence length="406" mass="47592">MTKRQIERIIIFSVLILAAMILWGRGITKQQYLEENFKTVSIRIQKDGVNSQTIKEALENKADSATNDIPDITIWNYIKEKKVENKTLLTEASVGLYEVNGNMELVYPYSIKQGFFPDLEDNKGCVISNMLAYKLFRSADVVGNTIVVDNKSYKIRGIVEDKNPVMLISSCKKEKIFYNMNLFYGNQKNAKKLAVDFLSTFISPTNYKLINQDILKYCLEIIKDFPIWLLAAYMLLIVLKNIWKRRAFVFQTIILIVVFFMLFFTFRWAFELSLSIPQDFIPTKWSDFSFWTSKFGEVKDSLQSMKYLEPVPRDVIFQSYCMRIIFDILLATTLMIIVIIYHRMYLKEGNYLWIIIDVALIQTLAIGILFFQGNIFNQIRGYYLVLPFYITFMHIQKIIFSEDKLL</sequence>
<dbReference type="OrthoDB" id="1864188at2"/>
<evidence type="ECO:0000313" key="3">
    <source>
        <dbReference type="EMBL" id="RDU22277.1"/>
    </source>
</evidence>
<organism evidence="3 4">
    <name type="scientific">Anaerosacchariphilus polymeriproducens</name>
    <dbReference type="NCBI Taxonomy" id="1812858"/>
    <lineage>
        <taxon>Bacteria</taxon>
        <taxon>Bacillati</taxon>
        <taxon>Bacillota</taxon>
        <taxon>Clostridia</taxon>
        <taxon>Lachnospirales</taxon>
        <taxon>Lachnospiraceae</taxon>
        <taxon>Anaerosacchariphilus</taxon>
    </lineage>
</organism>
<keyword evidence="1" id="KW-0812">Transmembrane</keyword>
<evidence type="ECO:0000256" key="1">
    <source>
        <dbReference type="SAM" id="Phobius"/>
    </source>
</evidence>
<comment type="caution">
    <text evidence="3">The sequence shown here is derived from an EMBL/GenBank/DDBJ whole genome shotgun (WGS) entry which is preliminary data.</text>
</comment>
<reference evidence="3 4" key="1">
    <citation type="submission" date="2018-07" db="EMBL/GenBank/DDBJ databases">
        <title>Anaerosacharophilus polymeroproducens gen. nov. sp. nov., an anaerobic bacterium isolated from salt field.</title>
        <authorList>
            <person name="Kim W."/>
            <person name="Yang S.-H."/>
            <person name="Oh J."/>
            <person name="Lee J.-H."/>
            <person name="Kwon K.K."/>
        </authorList>
    </citation>
    <scope>NUCLEOTIDE SEQUENCE [LARGE SCALE GENOMIC DNA]</scope>
    <source>
        <strain evidence="3 4">MCWD5</strain>
    </source>
</reference>
<gene>
    <name evidence="3" type="ORF">DWV06_17315</name>
</gene>
<keyword evidence="4" id="KW-1185">Reference proteome</keyword>
<feature type="transmembrane region" description="Helical" evidence="1">
    <location>
        <begin position="249"/>
        <end position="270"/>
    </location>
</feature>
<accession>A0A371ARU0</accession>
<feature type="domain" description="MacB-like periplasmic core" evidence="2">
    <location>
        <begin position="10"/>
        <end position="163"/>
    </location>
</feature>
<feature type="transmembrane region" description="Helical" evidence="1">
    <location>
        <begin position="351"/>
        <end position="371"/>
    </location>
</feature>
<proteinExistence type="predicted"/>
<dbReference type="RefSeq" id="WP_115483458.1">
    <property type="nucleotide sequence ID" value="NZ_QRCT01000050.1"/>
</dbReference>
<evidence type="ECO:0000259" key="2">
    <source>
        <dbReference type="Pfam" id="PF12704"/>
    </source>
</evidence>
<feature type="transmembrane region" description="Helical" evidence="1">
    <location>
        <begin position="6"/>
        <end position="24"/>
    </location>
</feature>
<dbReference type="Pfam" id="PF12704">
    <property type="entry name" value="MacB_PCD"/>
    <property type="match status" value="1"/>
</dbReference>
<dbReference type="InterPro" id="IPR025857">
    <property type="entry name" value="MacB_PCD"/>
</dbReference>
<keyword evidence="1" id="KW-0472">Membrane</keyword>
<dbReference type="Proteomes" id="UP000255036">
    <property type="component" value="Unassembled WGS sequence"/>
</dbReference>